<sequence length="73" mass="8329">MEKSVPFEDPKGSQTTEILCGCGSEKVYLGLPLKHLGLYLRKMTSCRVRTRSVSEWSIGGRRICWQERRLGGR</sequence>
<reference evidence="1 2" key="1">
    <citation type="submission" date="2020-05" db="EMBL/GenBank/DDBJ databases">
        <authorList>
            <person name="Campoy J."/>
            <person name="Schneeberger K."/>
            <person name="Spophaly S."/>
        </authorList>
    </citation>
    <scope>NUCLEOTIDE SEQUENCE [LARGE SCALE GENOMIC DNA]</scope>
    <source>
        <strain evidence="1">PruArmRojPasFocal</strain>
    </source>
</reference>
<gene>
    <name evidence="1" type="ORF">CURHAP_LOCUS48589</name>
</gene>
<proteinExistence type="predicted"/>
<evidence type="ECO:0000313" key="1">
    <source>
        <dbReference type="EMBL" id="CAB4289559.1"/>
    </source>
</evidence>
<evidence type="ECO:0000313" key="2">
    <source>
        <dbReference type="Proteomes" id="UP000507222"/>
    </source>
</evidence>
<dbReference type="AlphaFoldDB" id="A0A6J5VKC0"/>
<name>A0A6J5VKC0_PRUAR</name>
<dbReference type="Proteomes" id="UP000507222">
    <property type="component" value="Unassembled WGS sequence"/>
</dbReference>
<accession>A0A6J5VKC0</accession>
<organism evidence="1 2">
    <name type="scientific">Prunus armeniaca</name>
    <name type="common">Apricot</name>
    <name type="synonym">Armeniaca vulgaris</name>
    <dbReference type="NCBI Taxonomy" id="36596"/>
    <lineage>
        <taxon>Eukaryota</taxon>
        <taxon>Viridiplantae</taxon>
        <taxon>Streptophyta</taxon>
        <taxon>Embryophyta</taxon>
        <taxon>Tracheophyta</taxon>
        <taxon>Spermatophyta</taxon>
        <taxon>Magnoliopsida</taxon>
        <taxon>eudicotyledons</taxon>
        <taxon>Gunneridae</taxon>
        <taxon>Pentapetalae</taxon>
        <taxon>rosids</taxon>
        <taxon>fabids</taxon>
        <taxon>Rosales</taxon>
        <taxon>Rosaceae</taxon>
        <taxon>Amygdaloideae</taxon>
        <taxon>Amygdaleae</taxon>
        <taxon>Prunus</taxon>
    </lineage>
</organism>
<dbReference type="EMBL" id="CAEKDK010000008">
    <property type="protein sequence ID" value="CAB4289559.1"/>
    <property type="molecule type" value="Genomic_DNA"/>
</dbReference>
<protein>
    <submittedName>
        <fullName evidence="1">Uncharacterized protein</fullName>
    </submittedName>
</protein>